<name>A0A9Y2IP16_9PSEU</name>
<dbReference type="Pfam" id="PF13671">
    <property type="entry name" value="AAA_33"/>
    <property type="match status" value="1"/>
</dbReference>
<dbReference type="RefSeq" id="WP_285972449.1">
    <property type="nucleotide sequence ID" value="NZ_CP127294.1"/>
</dbReference>
<dbReference type="Proteomes" id="UP001236014">
    <property type="component" value="Chromosome"/>
</dbReference>
<reference evidence="1 2" key="1">
    <citation type="submission" date="2023-06" db="EMBL/GenBank/DDBJ databases">
        <authorList>
            <person name="Oyuntsetseg B."/>
            <person name="Kim S.B."/>
        </authorList>
    </citation>
    <scope>NUCLEOTIDE SEQUENCE [LARGE SCALE GENOMIC DNA]</scope>
    <source>
        <strain evidence="1 2">2-15</strain>
    </source>
</reference>
<gene>
    <name evidence="1" type="ORF">QRX50_14455</name>
</gene>
<proteinExistence type="predicted"/>
<evidence type="ECO:0000313" key="2">
    <source>
        <dbReference type="Proteomes" id="UP001236014"/>
    </source>
</evidence>
<dbReference type="GO" id="GO:0016301">
    <property type="term" value="F:kinase activity"/>
    <property type="evidence" value="ECO:0007669"/>
    <property type="project" value="UniProtKB-KW"/>
</dbReference>
<dbReference type="KEGG" id="acab:QRX50_14455"/>
<keyword evidence="1" id="KW-0418">Kinase</keyword>
<keyword evidence="2" id="KW-1185">Reference proteome</keyword>
<keyword evidence="1" id="KW-0808">Transferase</keyword>
<dbReference type="SUPFAM" id="SSF52540">
    <property type="entry name" value="P-loop containing nucleoside triphosphate hydrolases"/>
    <property type="match status" value="1"/>
</dbReference>
<dbReference type="InterPro" id="IPR027417">
    <property type="entry name" value="P-loop_NTPase"/>
</dbReference>
<sequence>MANLLILRGPSGAGKTTTALALRTHWGRGTALIQQDVVRRQILREHDVPGGVNIGLIDVMCRHALGAGFDVILEGIFHADRYGAMLRRLIADHHGPTLACFFDVPFPETVRRHTTRPLAAEFTPDDMLSWYVPDDRLRVPGEVVLGDDLTLEDTVERITAAFPRSD</sequence>
<protein>
    <submittedName>
        <fullName evidence="1">Kinase</fullName>
    </submittedName>
</protein>
<dbReference type="AlphaFoldDB" id="A0A9Y2IP16"/>
<dbReference type="EMBL" id="CP127294">
    <property type="protein sequence ID" value="WIX81868.1"/>
    <property type="molecule type" value="Genomic_DNA"/>
</dbReference>
<evidence type="ECO:0000313" key="1">
    <source>
        <dbReference type="EMBL" id="WIX81868.1"/>
    </source>
</evidence>
<accession>A0A9Y2IP16</accession>
<dbReference type="Gene3D" id="3.40.50.300">
    <property type="entry name" value="P-loop containing nucleotide triphosphate hydrolases"/>
    <property type="match status" value="1"/>
</dbReference>
<organism evidence="1 2">
    <name type="scientific">Amycolatopsis carbonis</name>
    <dbReference type="NCBI Taxonomy" id="715471"/>
    <lineage>
        <taxon>Bacteria</taxon>
        <taxon>Bacillati</taxon>
        <taxon>Actinomycetota</taxon>
        <taxon>Actinomycetes</taxon>
        <taxon>Pseudonocardiales</taxon>
        <taxon>Pseudonocardiaceae</taxon>
        <taxon>Amycolatopsis</taxon>
    </lineage>
</organism>